<dbReference type="PRINTS" id="PR00038">
    <property type="entry name" value="HTHLUXR"/>
</dbReference>
<organism evidence="7 8">
    <name type="scientific">Crenobacter luteus</name>
    <dbReference type="NCBI Taxonomy" id="1452487"/>
    <lineage>
        <taxon>Bacteria</taxon>
        <taxon>Pseudomonadati</taxon>
        <taxon>Pseudomonadota</taxon>
        <taxon>Betaproteobacteria</taxon>
        <taxon>Neisseriales</taxon>
        <taxon>Neisseriaceae</taxon>
        <taxon>Crenobacter</taxon>
    </lineage>
</organism>
<evidence type="ECO:0000313" key="7">
    <source>
        <dbReference type="EMBL" id="KZE33931.1"/>
    </source>
</evidence>
<evidence type="ECO:0000313" key="8">
    <source>
        <dbReference type="Proteomes" id="UP000076625"/>
    </source>
</evidence>
<protein>
    <recommendedName>
        <fullName evidence="9">LuxR family transcriptional regulator</fullName>
    </recommendedName>
</protein>
<dbReference type="InterPro" id="IPR036388">
    <property type="entry name" value="WH-like_DNA-bd_sf"/>
</dbReference>
<dbReference type="EMBL" id="LQQU01000011">
    <property type="protein sequence ID" value="KZE33931.1"/>
    <property type="molecule type" value="Genomic_DNA"/>
</dbReference>
<keyword evidence="2" id="KW-0238">DNA-binding</keyword>
<feature type="modified residue" description="4-aspartylphosphate" evidence="4">
    <location>
        <position position="57"/>
    </location>
</feature>
<evidence type="ECO:0000256" key="3">
    <source>
        <dbReference type="ARBA" id="ARBA00023163"/>
    </source>
</evidence>
<evidence type="ECO:0000259" key="5">
    <source>
        <dbReference type="PROSITE" id="PS50043"/>
    </source>
</evidence>
<dbReference type="Pfam" id="PF00196">
    <property type="entry name" value="GerE"/>
    <property type="match status" value="1"/>
</dbReference>
<dbReference type="InterPro" id="IPR016032">
    <property type="entry name" value="Sig_transdc_resp-reg_C-effctor"/>
</dbReference>
<evidence type="ECO:0000256" key="4">
    <source>
        <dbReference type="PROSITE-ProRule" id="PRU00169"/>
    </source>
</evidence>
<dbReference type="PROSITE" id="PS50110">
    <property type="entry name" value="RESPONSE_REGULATORY"/>
    <property type="match status" value="1"/>
</dbReference>
<dbReference type="InterPro" id="IPR001789">
    <property type="entry name" value="Sig_transdc_resp-reg_receiver"/>
</dbReference>
<keyword evidence="1" id="KW-0805">Transcription regulation</keyword>
<dbReference type="SUPFAM" id="SSF46894">
    <property type="entry name" value="C-terminal effector domain of the bipartite response regulators"/>
    <property type="match status" value="1"/>
</dbReference>
<feature type="domain" description="HTH luxR-type" evidence="5">
    <location>
        <begin position="139"/>
        <end position="203"/>
    </location>
</feature>
<dbReference type="AlphaFoldDB" id="A0A163D5U2"/>
<dbReference type="PROSITE" id="PS50043">
    <property type="entry name" value="HTH_LUXR_2"/>
    <property type="match status" value="1"/>
</dbReference>
<proteinExistence type="predicted"/>
<comment type="caution">
    <text evidence="7">The sequence shown here is derived from an EMBL/GenBank/DDBJ whole genome shotgun (WGS) entry which is preliminary data.</text>
</comment>
<dbReference type="SUPFAM" id="SSF52172">
    <property type="entry name" value="CheY-like"/>
    <property type="match status" value="1"/>
</dbReference>
<sequence length="213" mass="23208">MEKISNATIHILDDDAACRASVFSLLKDHHYSPLAHADVPGFWRQLEDEELGCLVLDLEVGGQSGLALLEKLRARGCRLPVIFLTARGGVASAVRAIKLGACGFLEKPLDPARLLAAVEEALCAELAERERVAARLAFERQLASLSGRESEVFERVLAGKRNKCIAEEMGVTVKTVEVHRGNVMRKMRARTIAGLVRLVAEYRREVGAAPALA</sequence>
<name>A0A163D5U2_9NEIS</name>
<dbReference type="GO" id="GO:0003677">
    <property type="term" value="F:DNA binding"/>
    <property type="evidence" value="ECO:0007669"/>
    <property type="project" value="UniProtKB-KW"/>
</dbReference>
<dbReference type="GO" id="GO:0006355">
    <property type="term" value="P:regulation of DNA-templated transcription"/>
    <property type="evidence" value="ECO:0007669"/>
    <property type="project" value="InterPro"/>
</dbReference>
<dbReference type="SMART" id="SM00448">
    <property type="entry name" value="REC"/>
    <property type="match status" value="1"/>
</dbReference>
<dbReference type="InterPro" id="IPR011006">
    <property type="entry name" value="CheY-like_superfamily"/>
</dbReference>
<dbReference type="STRING" id="1452487.AVW16_07700"/>
<dbReference type="Proteomes" id="UP000076625">
    <property type="component" value="Unassembled WGS sequence"/>
</dbReference>
<dbReference type="Gene3D" id="1.10.10.10">
    <property type="entry name" value="Winged helix-like DNA-binding domain superfamily/Winged helix DNA-binding domain"/>
    <property type="match status" value="1"/>
</dbReference>
<accession>A0A163D5U2</accession>
<dbReference type="Pfam" id="PF00072">
    <property type="entry name" value="Response_reg"/>
    <property type="match status" value="1"/>
</dbReference>
<evidence type="ECO:0000256" key="2">
    <source>
        <dbReference type="ARBA" id="ARBA00023125"/>
    </source>
</evidence>
<dbReference type="PROSITE" id="PS00622">
    <property type="entry name" value="HTH_LUXR_1"/>
    <property type="match status" value="1"/>
</dbReference>
<evidence type="ECO:0000256" key="1">
    <source>
        <dbReference type="ARBA" id="ARBA00023015"/>
    </source>
</evidence>
<dbReference type="OrthoDB" id="9802186at2"/>
<dbReference type="RefSeq" id="WP_066610658.1">
    <property type="nucleotide sequence ID" value="NZ_LQQU01000011.1"/>
</dbReference>
<keyword evidence="8" id="KW-1185">Reference proteome</keyword>
<dbReference type="CDD" id="cd06170">
    <property type="entry name" value="LuxR_C_like"/>
    <property type="match status" value="1"/>
</dbReference>
<reference evidence="8" key="1">
    <citation type="submission" date="2016-01" db="EMBL/GenBank/DDBJ databases">
        <title>Draft genome of Chromobacterium sp. F49.</title>
        <authorList>
            <person name="Hong K.W."/>
        </authorList>
    </citation>
    <scope>NUCLEOTIDE SEQUENCE [LARGE SCALE GENOMIC DNA]</scope>
    <source>
        <strain evidence="8">CN10</strain>
    </source>
</reference>
<evidence type="ECO:0008006" key="9">
    <source>
        <dbReference type="Google" id="ProtNLM"/>
    </source>
</evidence>
<dbReference type="GO" id="GO:0000160">
    <property type="term" value="P:phosphorelay signal transduction system"/>
    <property type="evidence" value="ECO:0007669"/>
    <property type="project" value="InterPro"/>
</dbReference>
<dbReference type="Gene3D" id="3.40.50.2300">
    <property type="match status" value="1"/>
</dbReference>
<dbReference type="PANTHER" id="PTHR44688">
    <property type="entry name" value="DNA-BINDING TRANSCRIPTIONAL ACTIVATOR DEVR_DOSR"/>
    <property type="match status" value="1"/>
</dbReference>
<gene>
    <name evidence="7" type="ORF">AVW16_07700</name>
</gene>
<evidence type="ECO:0000259" key="6">
    <source>
        <dbReference type="PROSITE" id="PS50110"/>
    </source>
</evidence>
<feature type="domain" description="Response regulatory" evidence="6">
    <location>
        <begin position="8"/>
        <end position="122"/>
    </location>
</feature>
<dbReference type="InterPro" id="IPR000792">
    <property type="entry name" value="Tscrpt_reg_LuxR_C"/>
</dbReference>
<dbReference type="SMART" id="SM00421">
    <property type="entry name" value="HTH_LUXR"/>
    <property type="match status" value="1"/>
</dbReference>
<keyword evidence="3" id="KW-0804">Transcription</keyword>
<keyword evidence="4" id="KW-0597">Phosphoprotein</keyword>
<dbReference type="PANTHER" id="PTHR44688:SF16">
    <property type="entry name" value="DNA-BINDING TRANSCRIPTIONAL ACTIVATOR DEVR_DOSR"/>
    <property type="match status" value="1"/>
</dbReference>